<sequence>MKPFSISPIVVGTSRLVDPKTSPAFRAIANTIEELWEGGQHHISIPRLQNTLQDLFDNDEASALDIDNDGNTVLNKIIGLFIGSPLAFAFAGDEYVAIIRFLLERGADPNVLRSRKDDEFSSVWNFQGTTCDQLAGPTLYALRMLFPSGIPRFLEILDRILEAGGHNSRPIPEKVPPGACFFREEIEQLLVFENQIDIRDLGDLVPIILRRQIEQFQRLIHKAELSTLNRTSSIDELAPIHFAVLWPTGLRMLLDRGVRVNSGDICGRRPIHFAVALGITDSVSYLLAEDCGLSTPPSLDSLLQLALKLQDPEKSQILRLLVPALIDRHKRLQDMASKLLPPSVYSKLELATGQLREQKAPLILKTLIAHGIDVPQALELDGKSFYNFASAFDDIKMTPKIASAFWDAGFRDIDMPDYNGVTPFLQSWYCANFDMVHWFAKRGVSMSSQHRDAPITALHIYANGLALPEGARAHDINAVPTDHYYIGAVQEQLGIPHDDCRCECSPEGCTPIKFLLKVDYRFSSSIPRYRIKKWIEKVNPPTSLLQQYVYECTRYILFDLLGGEHTCCSLKEDCSVGQTVPRRESFKELFKARWKKRTDEYGEQLEEHRRLCENGIPIPRQGCLQALEDPDIFKATLDSAMSHFDEMDRPDTMSVEQQVFDYINWLLAEGHLDIDVSYDCEHLVVYTFRL</sequence>
<organism evidence="1 2">
    <name type="scientific">Alternaria alternata</name>
    <name type="common">Alternaria rot fungus</name>
    <name type="synonym">Torula alternata</name>
    <dbReference type="NCBI Taxonomy" id="5599"/>
    <lineage>
        <taxon>Eukaryota</taxon>
        <taxon>Fungi</taxon>
        <taxon>Dikarya</taxon>
        <taxon>Ascomycota</taxon>
        <taxon>Pezizomycotina</taxon>
        <taxon>Dothideomycetes</taxon>
        <taxon>Pleosporomycetidae</taxon>
        <taxon>Pleosporales</taxon>
        <taxon>Pleosporineae</taxon>
        <taxon>Pleosporaceae</taxon>
        <taxon>Alternaria</taxon>
        <taxon>Alternaria sect. Alternaria</taxon>
        <taxon>Alternaria alternata complex</taxon>
    </lineage>
</organism>
<protein>
    <submittedName>
        <fullName evidence="1">Uncharacterized protein</fullName>
    </submittedName>
</protein>
<dbReference type="InterPro" id="IPR036770">
    <property type="entry name" value="Ankyrin_rpt-contain_sf"/>
</dbReference>
<accession>A0A4Q4NSB4</accession>
<gene>
    <name evidence="1" type="ORF">AA0117_g453</name>
</gene>
<dbReference type="EMBL" id="PDXD01000001">
    <property type="protein sequence ID" value="RYN83009.1"/>
    <property type="molecule type" value="Genomic_DNA"/>
</dbReference>
<evidence type="ECO:0000313" key="1">
    <source>
        <dbReference type="EMBL" id="RYN83009.1"/>
    </source>
</evidence>
<name>A0A4Q4NSB4_ALTAL</name>
<reference evidence="2" key="1">
    <citation type="journal article" date="2019" name="bioRxiv">
        <title>Genomics, evolutionary history and diagnostics of the Alternaria alternata species group including apple and Asian pear pathotypes.</title>
        <authorList>
            <person name="Armitage A.D."/>
            <person name="Cockerton H.M."/>
            <person name="Sreenivasaprasad S."/>
            <person name="Woodhall J.W."/>
            <person name="Lane C.R."/>
            <person name="Harrison R.J."/>
            <person name="Clarkson J.P."/>
        </authorList>
    </citation>
    <scope>NUCLEOTIDE SEQUENCE [LARGE SCALE GENOMIC DNA]</scope>
    <source>
        <strain evidence="2">FERA 1177</strain>
    </source>
</reference>
<dbReference type="VEuPathDB" id="FungiDB:CC77DRAFT_983075"/>
<proteinExistence type="predicted"/>
<comment type="caution">
    <text evidence="1">The sequence shown here is derived from an EMBL/GenBank/DDBJ whole genome shotgun (WGS) entry which is preliminary data.</text>
</comment>
<dbReference type="Gene3D" id="1.25.40.20">
    <property type="entry name" value="Ankyrin repeat-containing domain"/>
    <property type="match status" value="1"/>
</dbReference>
<dbReference type="Proteomes" id="UP000291422">
    <property type="component" value="Unassembled WGS sequence"/>
</dbReference>
<dbReference type="AlphaFoldDB" id="A0A4Q4NSB4"/>
<dbReference type="SUPFAM" id="SSF48403">
    <property type="entry name" value="Ankyrin repeat"/>
    <property type="match status" value="1"/>
</dbReference>
<evidence type="ECO:0000313" key="2">
    <source>
        <dbReference type="Proteomes" id="UP000291422"/>
    </source>
</evidence>